<dbReference type="Pfam" id="PF23990">
    <property type="entry name" value="PilB3_N"/>
    <property type="match status" value="1"/>
</dbReference>
<comment type="similarity">
    <text evidence="1">Belongs to the GSP E family.</text>
</comment>
<feature type="non-terminal residue" evidence="5">
    <location>
        <position position="874"/>
    </location>
</feature>
<feature type="region of interest" description="Disordered" evidence="2">
    <location>
        <begin position="55"/>
        <end position="92"/>
    </location>
</feature>
<feature type="compositionally biased region" description="Basic and acidic residues" evidence="2">
    <location>
        <begin position="81"/>
        <end position="92"/>
    </location>
</feature>
<dbReference type="InterPro" id="IPR050921">
    <property type="entry name" value="T4SS_GSP_E_ATPase"/>
</dbReference>
<dbReference type="PANTHER" id="PTHR30486:SF6">
    <property type="entry name" value="TYPE IV PILUS RETRACTATION ATPASE PILT"/>
    <property type="match status" value="1"/>
</dbReference>
<feature type="domain" description="Bacterial type II secretion system protein E" evidence="3">
    <location>
        <begin position="476"/>
        <end position="688"/>
    </location>
</feature>
<feature type="region of interest" description="Disordered" evidence="2">
    <location>
        <begin position="1"/>
        <end position="40"/>
    </location>
</feature>
<proteinExistence type="inferred from homology"/>
<feature type="domain" description="PilB3-like N-terminal" evidence="4">
    <location>
        <begin position="240"/>
        <end position="280"/>
    </location>
</feature>
<reference evidence="5 6" key="1">
    <citation type="journal article" date="2019" name="Int. J. Syst. Evol. Microbiol.">
        <title>The Global Catalogue of Microorganisms (GCM) 10K type strain sequencing project: providing services to taxonomists for standard genome sequencing and annotation.</title>
        <authorList>
            <consortium name="The Broad Institute Genomics Platform"/>
            <consortium name="The Broad Institute Genome Sequencing Center for Infectious Disease"/>
            <person name="Wu L."/>
            <person name="Ma J."/>
        </authorList>
    </citation>
    <scope>NUCLEOTIDE SEQUENCE [LARGE SCALE GENOMIC DNA]</scope>
    <source>
        <strain evidence="5 6">NBRC 111368</strain>
    </source>
</reference>
<protein>
    <submittedName>
        <fullName evidence="5">Type II/IV secretion system ATPase subunit</fullName>
    </submittedName>
</protein>
<evidence type="ECO:0000313" key="5">
    <source>
        <dbReference type="EMBL" id="MFC6723890.1"/>
    </source>
</evidence>
<dbReference type="InterPro" id="IPR027417">
    <property type="entry name" value="P-loop_NTPase"/>
</dbReference>
<dbReference type="EMBL" id="JBHSWU010000063">
    <property type="protein sequence ID" value="MFC6723890.1"/>
    <property type="molecule type" value="Genomic_DNA"/>
</dbReference>
<evidence type="ECO:0000259" key="4">
    <source>
        <dbReference type="Pfam" id="PF23990"/>
    </source>
</evidence>
<keyword evidence="6" id="KW-1185">Reference proteome</keyword>
<dbReference type="CDD" id="cd01130">
    <property type="entry name" value="VirB11-like_ATPase"/>
    <property type="match status" value="1"/>
</dbReference>
<accession>A0ABD5RX70</accession>
<dbReference type="SUPFAM" id="SSF52540">
    <property type="entry name" value="P-loop containing nucleoside triphosphate hydrolases"/>
    <property type="match status" value="1"/>
</dbReference>
<feature type="region of interest" description="Disordered" evidence="2">
    <location>
        <begin position="157"/>
        <end position="181"/>
    </location>
</feature>
<dbReference type="InterPro" id="IPR001482">
    <property type="entry name" value="T2SS/T4SS_dom"/>
</dbReference>
<evidence type="ECO:0000256" key="2">
    <source>
        <dbReference type="SAM" id="MobiDB-lite"/>
    </source>
</evidence>
<dbReference type="Gene3D" id="3.30.450.380">
    <property type="match status" value="1"/>
</dbReference>
<dbReference type="PANTHER" id="PTHR30486">
    <property type="entry name" value="TWITCHING MOTILITY PROTEIN PILT"/>
    <property type="match status" value="1"/>
</dbReference>
<dbReference type="Proteomes" id="UP001596328">
    <property type="component" value="Unassembled WGS sequence"/>
</dbReference>
<evidence type="ECO:0000313" key="6">
    <source>
        <dbReference type="Proteomes" id="UP001596328"/>
    </source>
</evidence>
<organism evidence="5 6">
    <name type="scientific">Halobium palmae</name>
    <dbReference type="NCBI Taxonomy" id="1776492"/>
    <lineage>
        <taxon>Archaea</taxon>
        <taxon>Methanobacteriati</taxon>
        <taxon>Methanobacteriota</taxon>
        <taxon>Stenosarchaea group</taxon>
        <taxon>Halobacteria</taxon>
        <taxon>Halobacteriales</taxon>
        <taxon>Haloferacaceae</taxon>
        <taxon>Halobium</taxon>
    </lineage>
</organism>
<name>A0ABD5RX70_9EURY</name>
<gene>
    <name evidence="5" type="ORF">ACFQE1_05765</name>
</gene>
<evidence type="ECO:0000259" key="3">
    <source>
        <dbReference type="Pfam" id="PF00437"/>
    </source>
</evidence>
<comment type="caution">
    <text evidence="5">The sequence shown here is derived from an EMBL/GenBank/DDBJ whole genome shotgun (WGS) entry which is preliminary data.</text>
</comment>
<feature type="compositionally biased region" description="Acidic residues" evidence="2">
    <location>
        <begin position="1"/>
        <end position="10"/>
    </location>
</feature>
<dbReference type="Pfam" id="PF00437">
    <property type="entry name" value="T2SSE"/>
    <property type="match status" value="1"/>
</dbReference>
<evidence type="ECO:0000256" key="1">
    <source>
        <dbReference type="ARBA" id="ARBA00006611"/>
    </source>
</evidence>
<dbReference type="AlphaFoldDB" id="A0ABD5RX70"/>
<dbReference type="InterPro" id="IPR056570">
    <property type="entry name" value="PilB3-like_N"/>
</dbReference>
<dbReference type="Gene3D" id="3.40.50.300">
    <property type="entry name" value="P-loop containing nucleotide triphosphate hydrolases"/>
    <property type="match status" value="1"/>
</dbReference>
<sequence length="874" mass="98370">MAIDIADDSDSGQGERGGESAESGGEAEGVDEGASGPSVRVGEYTWREFLEEHGHGDVAADLYPGPESVPGSDRWEDDEEPSRKPTGEDWDRVAFDPGEYLGFHPDDLEPRVAVGGDNATALSSYFESFCDPETTPVVKDEWLWEHYKREYYYDEDGEAPRDAEGEKQPFSREEALGSGFDPDRIESVVSHLSDRADELSEVVDERTVDVDEELDEDAFFTTAAGRTTIANRYDLEKAVPMSKKTHFREIERYWVNEPYAFVVIFHSTKENEKKYYLVEPYQNELEDDLAEFLTGKLRTAIKYDDEGIVGTGDDHRRSVIEDRTYDLLERYDLYARESGGNLGNALADRFDVDGGGDGFGPRLLRLLGWEAVRETGNVDGIAARPEPAVLEDDAETLTEYQVRKLLYYLERDFIGYELIDGIKHDINVEDVSCDGYDSPVFVYHGDYEQIISNVYHGNSELDDFVVKLAQRSGKGISKRRPQVDATLPDGSRAQLTLGKEVSDHGTNYTIRQFKDVPFTPIDLINWNTFSLDEMAFLWLCIENDKSLIFAGGTASGKTTSLNAVSLFIPSNAKIVSIEDTREVELPQRNWIASVTRPSFSDDDKGDVDEFDLLEAALRQRPDYIVMGEIRGEEGRTAFQVMSTGHTTYTTFHADSVGEVLKRFTTEPINVSKTMFTALDLVSIQTSTRVKGRKVRRNKSLTEINHYDAENDEINVQDVFQWQAETDEFLKMGDSNTFNEIMFDRGWSFDELEDQQFRRQVVIAYLIVHGLNTYAQVAATLQAFINDPGTIVSLMARDELETSLEDLREMESVLIDVDPEKEEMVPRPDPPEGVLEEAEALLARAEEELFPEFVDRTAGSVADALAGVDAQSDVE</sequence>